<organism evidence="1 2">
    <name type="scientific">Anatilimnocola aggregata</name>
    <dbReference type="NCBI Taxonomy" id="2528021"/>
    <lineage>
        <taxon>Bacteria</taxon>
        <taxon>Pseudomonadati</taxon>
        <taxon>Planctomycetota</taxon>
        <taxon>Planctomycetia</taxon>
        <taxon>Pirellulales</taxon>
        <taxon>Pirellulaceae</taxon>
        <taxon>Anatilimnocola</taxon>
    </lineage>
</organism>
<evidence type="ECO:0000313" key="2">
    <source>
        <dbReference type="Proteomes" id="UP000315017"/>
    </source>
</evidence>
<proteinExistence type="predicted"/>
<protein>
    <submittedName>
        <fullName evidence="1">Uncharacterized protein</fullName>
    </submittedName>
</protein>
<dbReference type="KEGG" id="aagg:ETAA8_61010"/>
<gene>
    <name evidence="1" type="ORF">ETAA8_61010</name>
</gene>
<reference evidence="1 2" key="1">
    <citation type="submission" date="2019-02" db="EMBL/GenBank/DDBJ databases">
        <title>Deep-cultivation of Planctomycetes and their phenomic and genomic characterization uncovers novel biology.</title>
        <authorList>
            <person name="Wiegand S."/>
            <person name="Jogler M."/>
            <person name="Boedeker C."/>
            <person name="Pinto D."/>
            <person name="Vollmers J."/>
            <person name="Rivas-Marin E."/>
            <person name="Kohn T."/>
            <person name="Peeters S.H."/>
            <person name="Heuer A."/>
            <person name="Rast P."/>
            <person name="Oberbeckmann S."/>
            <person name="Bunk B."/>
            <person name="Jeske O."/>
            <person name="Meyerdierks A."/>
            <person name="Storesund J.E."/>
            <person name="Kallscheuer N."/>
            <person name="Luecker S."/>
            <person name="Lage O.M."/>
            <person name="Pohl T."/>
            <person name="Merkel B.J."/>
            <person name="Hornburger P."/>
            <person name="Mueller R.-W."/>
            <person name="Bruemmer F."/>
            <person name="Labrenz M."/>
            <person name="Spormann A.M."/>
            <person name="Op den Camp H."/>
            <person name="Overmann J."/>
            <person name="Amann R."/>
            <person name="Jetten M.S.M."/>
            <person name="Mascher T."/>
            <person name="Medema M.H."/>
            <person name="Devos D.P."/>
            <person name="Kaster A.-K."/>
            <person name="Ovreas L."/>
            <person name="Rohde M."/>
            <person name="Galperin M.Y."/>
            <person name="Jogler C."/>
        </authorList>
    </citation>
    <scope>NUCLEOTIDE SEQUENCE [LARGE SCALE GENOMIC DNA]</scope>
    <source>
        <strain evidence="1 2">ETA_A8</strain>
    </source>
</reference>
<sequence length="54" mass="5957">MIPSAIQSDFMFPSLTSFRDWSRLAACTVASCLGKKVPVNLLRLLQHIEPAKPA</sequence>
<evidence type="ECO:0000313" key="1">
    <source>
        <dbReference type="EMBL" id="QDU30948.1"/>
    </source>
</evidence>
<name>A0A517YL63_9BACT</name>
<keyword evidence="2" id="KW-1185">Reference proteome</keyword>
<dbReference type="AlphaFoldDB" id="A0A517YL63"/>
<accession>A0A517YL63</accession>
<dbReference type="Proteomes" id="UP000315017">
    <property type="component" value="Chromosome"/>
</dbReference>
<dbReference type="EMBL" id="CP036274">
    <property type="protein sequence ID" value="QDU30948.1"/>
    <property type="molecule type" value="Genomic_DNA"/>
</dbReference>